<keyword evidence="3 14" id="KW-0255">Endonuclease</keyword>
<keyword evidence="10 14" id="KW-0238">DNA-binding</keyword>
<name>A0ABN2MYK8_9PSEU</name>
<dbReference type="InterPro" id="IPR042211">
    <property type="entry name" value="CRISPR-assoc_Cas1_N"/>
</dbReference>
<dbReference type="InterPro" id="IPR013343">
    <property type="entry name" value="CRISPR-assoc_prot_Cas4"/>
</dbReference>
<dbReference type="NCBIfam" id="TIGR00372">
    <property type="entry name" value="cas4"/>
    <property type="match status" value="1"/>
</dbReference>
<sequence length="561" mass="62174">MTIRPDDPALPETVPARMVNEFVYCRRLFHLEWVQGRFATSDDVEEGLYVHRVVDEPGGDLPEPEDDLERFGGRRSRSYWLSSTALGVSAKIDVVEVGSDGAVTPVDYKKGGPDRNGKPWPADVAQSRLQALLLREAGYKVANAEIWYAETRTRVALPIDDDAIESSRSTLADLWQVAGSDEAPPPLVDSPKCPRCSLVGLCLPDEITTLRTRATAPKRPRGIMAASPDNRPVYVMEQGAVVGVRRGRLEITQGSDNLGSYRLIDVSQLCLYGNVSVSAQAMREMFAREIPVCWFSYGGWFSGMAEGLPGKHVELRRGQYTAPAPQTLAVASAMIEGKIRNSRTLLRRNSRVSPTRTVEQLLDLAQSSRTAVGYPTLLGLEGTAARLYFGQFTGMLTPTTGIDIGSFDDNGRARRPPPDPVNALLSFLYALLVKDLVIATYAVGFDPYLGVYHRPRYGRPALALDLAEEFRPLIADSTVIQVINNGEVRPQHFTRRAGGCQLDKEGRRAVIRAYERRMSHEIKHPVFGYRVSYRRALDVQARLLAAHLTGEIPEYTPFTTR</sequence>
<dbReference type="Gene3D" id="3.90.320.10">
    <property type="match status" value="1"/>
</dbReference>
<dbReference type="InterPro" id="IPR022765">
    <property type="entry name" value="Dna2/Cas4_DUF83"/>
</dbReference>
<dbReference type="RefSeq" id="WP_344415545.1">
    <property type="nucleotide sequence ID" value="NZ_BAAAQK010000005.1"/>
</dbReference>
<dbReference type="Gene3D" id="1.20.120.920">
    <property type="entry name" value="CRISPR-associated endonuclease Cas1, C-terminal domain"/>
    <property type="match status" value="1"/>
</dbReference>
<keyword evidence="17" id="KW-1185">Reference proteome</keyword>
<evidence type="ECO:0000256" key="1">
    <source>
        <dbReference type="ARBA" id="ARBA00022722"/>
    </source>
</evidence>
<gene>
    <name evidence="14 16" type="primary">cas1</name>
    <name evidence="16" type="ORF">GCM10009836_23960</name>
</gene>
<evidence type="ECO:0000256" key="14">
    <source>
        <dbReference type="HAMAP-Rule" id="MF_01470"/>
    </source>
</evidence>
<dbReference type="NCBIfam" id="TIGR00287">
    <property type="entry name" value="cas1"/>
    <property type="match status" value="1"/>
</dbReference>
<dbReference type="EMBL" id="BAAAQK010000005">
    <property type="protein sequence ID" value="GAA1843814.1"/>
    <property type="molecule type" value="Genomic_DNA"/>
</dbReference>
<reference evidence="16 17" key="1">
    <citation type="journal article" date="2019" name="Int. J. Syst. Evol. Microbiol.">
        <title>The Global Catalogue of Microorganisms (GCM) 10K type strain sequencing project: providing services to taxonomists for standard genome sequencing and annotation.</title>
        <authorList>
            <consortium name="The Broad Institute Genomics Platform"/>
            <consortium name="The Broad Institute Genome Sequencing Center for Infectious Disease"/>
            <person name="Wu L."/>
            <person name="Ma J."/>
        </authorList>
    </citation>
    <scope>NUCLEOTIDE SEQUENCE [LARGE SCALE GENOMIC DNA]</scope>
    <source>
        <strain evidence="16 17">JCM 16009</strain>
    </source>
</reference>
<evidence type="ECO:0000313" key="17">
    <source>
        <dbReference type="Proteomes" id="UP001500449"/>
    </source>
</evidence>
<evidence type="ECO:0000256" key="3">
    <source>
        <dbReference type="ARBA" id="ARBA00022759"/>
    </source>
</evidence>
<dbReference type="HAMAP" id="MF_01470">
    <property type="entry name" value="Cas1"/>
    <property type="match status" value="1"/>
</dbReference>
<keyword evidence="7" id="KW-0408">Iron</keyword>
<dbReference type="PANTHER" id="PTHR34353">
    <property type="entry name" value="CRISPR-ASSOCIATED ENDONUCLEASE CAS1 1"/>
    <property type="match status" value="1"/>
</dbReference>
<evidence type="ECO:0000256" key="9">
    <source>
        <dbReference type="ARBA" id="ARBA00023118"/>
    </source>
</evidence>
<feature type="binding site" evidence="14">
    <location>
        <position position="381"/>
    </location>
    <ligand>
        <name>Mn(2+)</name>
        <dbReference type="ChEBI" id="CHEBI:29035"/>
    </ligand>
</feature>
<proteinExistence type="inferred from homology"/>
<dbReference type="EC" id="3.1.-.-" evidence="14"/>
<dbReference type="InterPro" id="IPR011604">
    <property type="entry name" value="PDDEXK-like_dom_sf"/>
</dbReference>
<organism evidence="16 17">
    <name type="scientific">Pseudonocardia ailaonensis</name>
    <dbReference type="NCBI Taxonomy" id="367279"/>
    <lineage>
        <taxon>Bacteria</taxon>
        <taxon>Bacillati</taxon>
        <taxon>Actinomycetota</taxon>
        <taxon>Actinomycetes</taxon>
        <taxon>Pseudonocardiales</taxon>
        <taxon>Pseudonocardiaceae</taxon>
        <taxon>Pseudonocardia</taxon>
    </lineage>
</organism>
<comment type="subunit">
    <text evidence="13 14">Homodimer, forms a heterotetramer with a Cas2 homodimer.</text>
</comment>
<keyword evidence="4 14" id="KW-0378">Hydrolase</keyword>
<protein>
    <recommendedName>
        <fullName evidence="14">CRISPR-associated endonuclease Cas1</fullName>
        <ecNumber evidence="14">3.1.-.-</ecNumber>
    </recommendedName>
</protein>
<dbReference type="CDD" id="cd09634">
    <property type="entry name" value="Cas1_I-II-III"/>
    <property type="match status" value="1"/>
</dbReference>
<dbReference type="Proteomes" id="UP001500449">
    <property type="component" value="Unassembled WGS sequence"/>
</dbReference>
<evidence type="ECO:0000256" key="5">
    <source>
        <dbReference type="ARBA" id="ARBA00022839"/>
    </source>
</evidence>
<evidence type="ECO:0000256" key="12">
    <source>
        <dbReference type="ARBA" id="ARBA00033996"/>
    </source>
</evidence>
<evidence type="ECO:0000256" key="7">
    <source>
        <dbReference type="ARBA" id="ARBA00023004"/>
    </source>
</evidence>
<dbReference type="Pfam" id="PF01867">
    <property type="entry name" value="Cas_Cas1"/>
    <property type="match status" value="1"/>
</dbReference>
<evidence type="ECO:0000256" key="2">
    <source>
        <dbReference type="ARBA" id="ARBA00022723"/>
    </source>
</evidence>
<evidence type="ECO:0000256" key="6">
    <source>
        <dbReference type="ARBA" id="ARBA00022842"/>
    </source>
</evidence>
<comment type="function">
    <text evidence="14">CRISPR (clustered regularly interspaced short palindromic repeat), is an adaptive immune system that provides protection against mobile genetic elements (viruses, transposable elements and conjugative plasmids). CRISPR clusters contain spacers, sequences complementary to antecedent mobile elements, and target invading nucleic acids. CRISPR clusters are transcribed and processed into CRISPR RNA (crRNA). Acts as a dsDNA endonuclease. Involved in the integration of spacer DNA into the CRISPR cassette.</text>
</comment>
<dbReference type="Pfam" id="PF01930">
    <property type="entry name" value="Cas_Cas4"/>
    <property type="match status" value="1"/>
</dbReference>
<keyword evidence="1 14" id="KW-0540">Nuclease</keyword>
<dbReference type="Gene3D" id="3.100.10.20">
    <property type="entry name" value="CRISPR-associated endonuclease Cas1, N-terminal domain"/>
    <property type="match status" value="1"/>
</dbReference>
<keyword evidence="11 14" id="KW-0464">Manganese</keyword>
<comment type="cofactor">
    <cofactor evidence="14">
        <name>Mg(2+)</name>
        <dbReference type="ChEBI" id="CHEBI:18420"/>
    </cofactor>
    <cofactor evidence="14">
        <name>Mn(2+)</name>
        <dbReference type="ChEBI" id="CHEBI:29035"/>
    </cofactor>
</comment>
<comment type="caution">
    <text evidence="16">The sequence shown here is derived from an EMBL/GenBank/DDBJ whole genome shotgun (WGS) entry which is preliminary data.</text>
</comment>
<dbReference type="InterPro" id="IPR002729">
    <property type="entry name" value="CRISPR-assoc_Cas1"/>
</dbReference>
<keyword evidence="2 14" id="KW-0479">Metal-binding</keyword>
<evidence type="ECO:0000256" key="11">
    <source>
        <dbReference type="ARBA" id="ARBA00023211"/>
    </source>
</evidence>
<accession>A0ABN2MYK8</accession>
<feature type="binding site" evidence="14">
    <location>
        <position position="453"/>
    </location>
    <ligand>
        <name>Mn(2+)</name>
        <dbReference type="ChEBI" id="CHEBI:29035"/>
    </ligand>
</feature>
<comment type="catalytic activity">
    <reaction evidence="12">
        <text>exonucleolytic cleavage in the 5'- to 3'-direction to yield nucleoside 3'-phosphates.</text>
        <dbReference type="EC" id="3.1.12.1"/>
    </reaction>
</comment>
<evidence type="ECO:0000256" key="10">
    <source>
        <dbReference type="ARBA" id="ARBA00023125"/>
    </source>
</evidence>
<keyword evidence="8" id="KW-0411">Iron-sulfur</keyword>
<evidence type="ECO:0000256" key="8">
    <source>
        <dbReference type="ARBA" id="ARBA00023014"/>
    </source>
</evidence>
<comment type="similarity">
    <text evidence="14">Belongs to the CRISPR-associated endonuclease Cas1 family.</text>
</comment>
<evidence type="ECO:0000259" key="15">
    <source>
        <dbReference type="Pfam" id="PF01930"/>
    </source>
</evidence>
<keyword evidence="6 14" id="KW-0460">Magnesium</keyword>
<feature type="domain" description="DUF83" evidence="15">
    <location>
        <begin position="18"/>
        <end position="203"/>
    </location>
</feature>
<keyword evidence="9 14" id="KW-0051">Antiviral defense</keyword>
<keyword evidence="5" id="KW-0269">Exonuclease</keyword>
<feature type="binding site" evidence="14">
    <location>
        <position position="468"/>
    </location>
    <ligand>
        <name>Mn(2+)</name>
        <dbReference type="ChEBI" id="CHEBI:29035"/>
    </ligand>
</feature>
<evidence type="ECO:0000256" key="13">
    <source>
        <dbReference type="ARBA" id="ARBA00038592"/>
    </source>
</evidence>
<dbReference type="PANTHER" id="PTHR34353:SF2">
    <property type="entry name" value="CRISPR-ASSOCIATED ENDONUCLEASE CAS1 1"/>
    <property type="match status" value="1"/>
</dbReference>
<evidence type="ECO:0000256" key="4">
    <source>
        <dbReference type="ARBA" id="ARBA00022801"/>
    </source>
</evidence>
<evidence type="ECO:0000313" key="16">
    <source>
        <dbReference type="EMBL" id="GAA1843814.1"/>
    </source>
</evidence>
<dbReference type="InterPro" id="IPR042206">
    <property type="entry name" value="CRISPR-assoc_Cas1_C"/>
</dbReference>
<dbReference type="InterPro" id="IPR050646">
    <property type="entry name" value="Cas1"/>
</dbReference>
<dbReference type="GO" id="GO:0004519">
    <property type="term" value="F:endonuclease activity"/>
    <property type="evidence" value="ECO:0007669"/>
    <property type="project" value="UniProtKB-KW"/>
</dbReference>